<feature type="domain" description="CMP/dCMP-type deaminase" evidence="9">
    <location>
        <begin position="9"/>
        <end position="129"/>
    </location>
</feature>
<evidence type="ECO:0000256" key="2">
    <source>
        <dbReference type="ARBA" id="ARBA00011738"/>
    </source>
</evidence>
<evidence type="ECO:0000256" key="1">
    <source>
        <dbReference type="ARBA" id="ARBA00010669"/>
    </source>
</evidence>
<keyword evidence="5 8" id="KW-0378">Hydrolase</keyword>
<dbReference type="Gene3D" id="3.40.140.10">
    <property type="entry name" value="Cytidine Deaminase, domain 2"/>
    <property type="match status" value="1"/>
</dbReference>
<evidence type="ECO:0000256" key="7">
    <source>
        <dbReference type="ARBA" id="ARBA00048045"/>
    </source>
</evidence>
<evidence type="ECO:0000256" key="3">
    <source>
        <dbReference type="ARBA" id="ARBA00022694"/>
    </source>
</evidence>
<keyword evidence="11" id="KW-1185">Reference proteome</keyword>
<feature type="binding site" evidence="8">
    <location>
        <position position="91"/>
    </location>
    <ligand>
        <name>Zn(2+)</name>
        <dbReference type="ChEBI" id="CHEBI:29105"/>
        <note>catalytic</note>
    </ligand>
</feature>
<dbReference type="CDD" id="cd01285">
    <property type="entry name" value="nucleoside_deaminase"/>
    <property type="match status" value="1"/>
</dbReference>
<evidence type="ECO:0000256" key="8">
    <source>
        <dbReference type="HAMAP-Rule" id="MF_00972"/>
    </source>
</evidence>
<dbReference type="SUPFAM" id="SSF53927">
    <property type="entry name" value="Cytidine deaminase-like"/>
    <property type="match status" value="1"/>
</dbReference>
<evidence type="ECO:0000256" key="4">
    <source>
        <dbReference type="ARBA" id="ARBA00022723"/>
    </source>
</evidence>
<dbReference type="RefSeq" id="WP_054453937.1">
    <property type="nucleotide sequence ID" value="NZ_CADIJY010000002.1"/>
</dbReference>
<keyword evidence="4 8" id="KW-0479">Metal-binding</keyword>
<comment type="subunit">
    <text evidence="2 8">Homodimer.</text>
</comment>
<dbReference type="PANTHER" id="PTHR11079">
    <property type="entry name" value="CYTOSINE DEAMINASE FAMILY MEMBER"/>
    <property type="match status" value="1"/>
</dbReference>
<comment type="function">
    <text evidence="8">Catalyzes the deamination of adenosine to inosine at the wobble position 34 of tRNA(Arg2).</text>
</comment>
<dbReference type="InterPro" id="IPR002125">
    <property type="entry name" value="CMP_dCMP_dom"/>
</dbReference>
<feature type="binding site" evidence="8">
    <location>
        <position position="61"/>
    </location>
    <ligand>
        <name>Zn(2+)</name>
        <dbReference type="ChEBI" id="CHEBI:29105"/>
        <note>catalytic</note>
    </ligand>
</feature>
<evidence type="ECO:0000313" key="11">
    <source>
        <dbReference type="Proteomes" id="UP001264156"/>
    </source>
</evidence>
<dbReference type="NCBIfam" id="NF008113">
    <property type="entry name" value="PRK10860.1"/>
    <property type="match status" value="1"/>
</dbReference>
<feature type="binding site" evidence="8">
    <location>
        <position position="94"/>
    </location>
    <ligand>
        <name>Zn(2+)</name>
        <dbReference type="ChEBI" id="CHEBI:29105"/>
        <note>catalytic</note>
    </ligand>
</feature>
<comment type="caution">
    <text evidence="10">The sequence shown here is derived from an EMBL/GenBank/DDBJ whole genome shotgun (WGS) entry which is preliminary data.</text>
</comment>
<evidence type="ECO:0000313" key="10">
    <source>
        <dbReference type="EMBL" id="MDR7945422.1"/>
    </source>
</evidence>
<dbReference type="Pfam" id="PF00383">
    <property type="entry name" value="dCMP_cyt_deam_1"/>
    <property type="match status" value="1"/>
</dbReference>
<feature type="active site" description="Proton donor" evidence="8">
    <location>
        <position position="63"/>
    </location>
</feature>
<keyword evidence="6 8" id="KW-0862">Zinc</keyword>
<dbReference type="Proteomes" id="UP001264156">
    <property type="component" value="Unassembled WGS sequence"/>
</dbReference>
<name>A0ABU2DBR6_ACHAE</name>
<sequence length="163" mass="17346">MAAVPAWTAQDASFMELALEQAQAAYDIGEVPVGALVVSAQGDILGRGYNRTIIDHDPTAHAEIVALRGAARALENYRLPGITVYVTLEPCVMCIGAMLHARLARVVFGAYDPKTGACGSVLDVGSVPKLNHHTSVTGGVLAEPCGELLRRFFRERRSKESAA</sequence>
<evidence type="ECO:0000256" key="6">
    <source>
        <dbReference type="ARBA" id="ARBA00022833"/>
    </source>
</evidence>
<dbReference type="PANTHER" id="PTHR11079:SF202">
    <property type="entry name" value="TRNA-SPECIFIC ADENOSINE DEAMINASE"/>
    <property type="match status" value="1"/>
</dbReference>
<dbReference type="GeneID" id="84696457"/>
<evidence type="ECO:0000259" key="9">
    <source>
        <dbReference type="PROSITE" id="PS51747"/>
    </source>
</evidence>
<accession>A0ABU2DBR6</accession>
<proteinExistence type="inferred from homology"/>
<dbReference type="InterPro" id="IPR016193">
    <property type="entry name" value="Cytidine_deaminase-like"/>
</dbReference>
<dbReference type="InterPro" id="IPR016192">
    <property type="entry name" value="APOBEC/CMP_deaminase_Zn-bd"/>
</dbReference>
<dbReference type="EC" id="3.5.4.33" evidence="8"/>
<dbReference type="EMBL" id="JAVKVN010000003">
    <property type="protein sequence ID" value="MDR7945422.1"/>
    <property type="molecule type" value="Genomic_DNA"/>
</dbReference>
<organism evidence="10 11">
    <name type="scientific">Achromobacter aegrifaciens</name>
    <dbReference type="NCBI Taxonomy" id="1287736"/>
    <lineage>
        <taxon>Bacteria</taxon>
        <taxon>Pseudomonadati</taxon>
        <taxon>Pseudomonadota</taxon>
        <taxon>Betaproteobacteria</taxon>
        <taxon>Burkholderiales</taxon>
        <taxon>Alcaligenaceae</taxon>
        <taxon>Achromobacter</taxon>
    </lineage>
</organism>
<dbReference type="PROSITE" id="PS00903">
    <property type="entry name" value="CYT_DCMP_DEAMINASES_1"/>
    <property type="match status" value="1"/>
</dbReference>
<gene>
    <name evidence="8 10" type="primary">tadA</name>
    <name evidence="10" type="ORF">RIU57_09940</name>
</gene>
<dbReference type="InterPro" id="IPR028883">
    <property type="entry name" value="tRNA_aden_deaminase"/>
</dbReference>
<comment type="similarity">
    <text evidence="1">Belongs to the cytidine and deoxycytidylate deaminase family. ADAT2 subfamily.</text>
</comment>
<protein>
    <recommendedName>
        <fullName evidence="8">tRNA-specific adenosine deaminase</fullName>
        <ecNumber evidence="8">3.5.4.33</ecNumber>
    </recommendedName>
</protein>
<keyword evidence="3 8" id="KW-0819">tRNA processing</keyword>
<evidence type="ECO:0000256" key="5">
    <source>
        <dbReference type="ARBA" id="ARBA00022801"/>
    </source>
</evidence>
<dbReference type="PROSITE" id="PS51747">
    <property type="entry name" value="CYT_DCMP_DEAMINASES_2"/>
    <property type="match status" value="1"/>
</dbReference>
<dbReference type="GO" id="GO:0052717">
    <property type="term" value="F:tRNA-specific adenosine-34 deaminase activity"/>
    <property type="evidence" value="ECO:0007669"/>
    <property type="project" value="UniProtKB-EC"/>
</dbReference>
<comment type="cofactor">
    <cofactor evidence="8">
        <name>Zn(2+)</name>
        <dbReference type="ChEBI" id="CHEBI:29105"/>
    </cofactor>
    <text evidence="8">Binds 1 zinc ion per subunit.</text>
</comment>
<reference evidence="11" key="1">
    <citation type="submission" date="2023-07" db="EMBL/GenBank/DDBJ databases">
        <title>Glyphosate-induced phosphonatase operons in soil bacteria of genus Achromobacter.</title>
        <authorList>
            <person name="Epiktetov D.O."/>
            <person name="Sviridov A.V."/>
            <person name="Tarlachkov S.V."/>
            <person name="Shushkova T.V."/>
            <person name="Toropygin I.Y."/>
            <person name="Leontievsky A."/>
        </authorList>
    </citation>
    <scope>NUCLEOTIDE SEQUENCE [LARGE SCALE GENOMIC DNA]</scope>
    <source>
        <strain evidence="11">Kg 16</strain>
    </source>
</reference>
<comment type="catalytic activity">
    <reaction evidence="7 8">
        <text>adenosine(34) in tRNA + H2O + H(+) = inosine(34) in tRNA + NH4(+)</text>
        <dbReference type="Rhea" id="RHEA:43168"/>
        <dbReference type="Rhea" id="RHEA-COMP:10373"/>
        <dbReference type="Rhea" id="RHEA-COMP:10374"/>
        <dbReference type="ChEBI" id="CHEBI:15377"/>
        <dbReference type="ChEBI" id="CHEBI:15378"/>
        <dbReference type="ChEBI" id="CHEBI:28938"/>
        <dbReference type="ChEBI" id="CHEBI:74411"/>
        <dbReference type="ChEBI" id="CHEBI:82852"/>
        <dbReference type="EC" id="3.5.4.33"/>
    </reaction>
</comment>
<dbReference type="HAMAP" id="MF_00972">
    <property type="entry name" value="tRNA_aden_deaminase"/>
    <property type="match status" value="1"/>
</dbReference>